<feature type="transmembrane region" description="Helical" evidence="4">
    <location>
        <begin position="106"/>
        <end position="124"/>
    </location>
</feature>
<feature type="transmembrane region" description="Helical" evidence="4">
    <location>
        <begin position="266"/>
        <end position="286"/>
    </location>
</feature>
<gene>
    <name evidence="6" type="ORF">Rt10032_c07g3134</name>
</gene>
<comment type="caution">
    <text evidence="6">The sequence shown here is derived from an EMBL/GenBank/DDBJ whole genome shotgun (WGS) entry which is preliminary data.</text>
</comment>
<name>A0A511KFG1_RHOTO</name>
<dbReference type="PROSITE" id="PS50850">
    <property type="entry name" value="MFS"/>
    <property type="match status" value="1"/>
</dbReference>
<feature type="transmembrane region" description="Helical" evidence="4">
    <location>
        <begin position="383"/>
        <end position="401"/>
    </location>
</feature>
<sequence length="1112" mass="119182">MSSTTVVNALPRPAARPLYTGGSLARIVTSNQLLPTESLISQRGGATELRERDGIEAGLTRQVVDDKGRRRPADAEGQTEASDVVVTDGKEGVTEEWTFPDGGWRAWSVVFGCWLCACNVQGYGMAWGALVGDLRKNHHPGSDLATLNLIVGLFNFGLNASPFITGRLGELFGFKRMIAIGITISICLLVISACAVDSLPALFVCQGFLLGCAHGISLPLFMTLPSQWFSKRRGLATGMVVSGAGFGGGAASLILRGILPSLGYRYSLLVYAGISTVTYIIGWSLLKVRKPPLRAVPQRFDTKTGLPPGIWRDGAFYSLMASVSIGVWGFLSPFYYLTEFTTKNNPSLDPNSLVVAVPLIVANFALAIGRVGAGLFADRIGPANAMFLTFFAGGLLQLAFWSQLGEGQFGATVAFAVLFGLFGSSFFLLMPAVASQLFGLRGLATITGWVVTSQSPGQLAGATVAGVVLTSAGGYNGVAYYAGAMMLGGAVLILPARFMRERRLFARLAGVSILWAEVAQRRNLRDVRCESARSVEAFRRLVLDKEGEYGLRVRGISLTRSSLSLVPLIPTFTPNLTHLELTPSANISDSSALATLLLHLPRLENLRISGQDLRSRRRRLIDHEPEGHVGQALRLVADELQRRQEEDTPRLSLRSLVVRNTPLKLSSVDHFLEVCGGRLLKLVLECCGVDCRAVLLAEEFCPDLREFRLDAIVSTSAPAATPRIRRPPVELLRDAPVMLSSRLATLHLASLPHLPVSTFALFSTPHHASLRSLSLVHCEVTAAHLSHFTSITRLRLVDCPSIASVPVFVDTASRSDLGAGCNALRSLTVLGKGGNLPLQSVWELAMLGREDGKGGLASLSIDSTSASDSLFNVGGIVFSLPAGLGSPTPTTPVDTYIPSALPSHLAPPPHLQPYLSTGILSAELPPLALLQTLLAAADLEELSLFGSARPDSLASVTHRRSFSVPLAEHLADLARQYIGGALSCLPLIGWLFSPLGSATSTFPPRDPPALSSPPEAEIDLQLAAKIAFASNGLPTPPALDLPRHPPFPAPSSAHDLTSTSSPHRNWLKRRLSRVEPAEKPTPPSTKRLRAEEVEWLVQASRHSGGKLRRVYV</sequence>
<feature type="transmembrane region" description="Helical" evidence="4">
    <location>
        <begin position="478"/>
        <end position="498"/>
    </location>
</feature>
<feature type="region of interest" description="Disordered" evidence="3">
    <location>
        <begin position="1035"/>
        <end position="1086"/>
    </location>
</feature>
<feature type="transmembrane region" description="Helical" evidence="4">
    <location>
        <begin position="201"/>
        <end position="222"/>
    </location>
</feature>
<proteinExistence type="inferred from homology"/>
<feature type="transmembrane region" description="Helical" evidence="4">
    <location>
        <begin position="315"/>
        <end position="336"/>
    </location>
</feature>
<dbReference type="PANTHER" id="PTHR11360">
    <property type="entry name" value="MONOCARBOXYLATE TRANSPORTER"/>
    <property type="match status" value="1"/>
</dbReference>
<dbReference type="EMBL" id="BJWK01000007">
    <property type="protein sequence ID" value="GEM09117.1"/>
    <property type="molecule type" value="Genomic_DNA"/>
</dbReference>
<dbReference type="InterPro" id="IPR050327">
    <property type="entry name" value="Proton-linked_MCT"/>
</dbReference>
<feature type="transmembrane region" description="Helical" evidence="4">
    <location>
        <begin position="234"/>
        <end position="254"/>
    </location>
</feature>
<dbReference type="Gene3D" id="1.20.1250.20">
    <property type="entry name" value="MFS general substrate transporter like domains"/>
    <property type="match status" value="2"/>
</dbReference>
<keyword evidence="4" id="KW-0472">Membrane</keyword>
<dbReference type="AlphaFoldDB" id="A0A511KFG1"/>
<dbReference type="InterPro" id="IPR011701">
    <property type="entry name" value="MFS"/>
</dbReference>
<evidence type="ECO:0000256" key="4">
    <source>
        <dbReference type="SAM" id="Phobius"/>
    </source>
</evidence>
<dbReference type="PANTHER" id="PTHR11360:SF284">
    <property type="entry name" value="EG:103B4.3 PROTEIN-RELATED"/>
    <property type="match status" value="1"/>
</dbReference>
<evidence type="ECO:0000256" key="2">
    <source>
        <dbReference type="ARBA" id="ARBA00006727"/>
    </source>
</evidence>
<dbReference type="OrthoDB" id="2213137at2759"/>
<dbReference type="GO" id="GO:0016020">
    <property type="term" value="C:membrane"/>
    <property type="evidence" value="ECO:0007669"/>
    <property type="project" value="UniProtKB-SubCell"/>
</dbReference>
<evidence type="ECO:0000256" key="3">
    <source>
        <dbReference type="SAM" id="MobiDB-lite"/>
    </source>
</evidence>
<dbReference type="GO" id="GO:0022857">
    <property type="term" value="F:transmembrane transporter activity"/>
    <property type="evidence" value="ECO:0007669"/>
    <property type="project" value="InterPro"/>
</dbReference>
<accession>A0A511KFG1</accession>
<feature type="region of interest" description="Disordered" evidence="3">
    <location>
        <begin position="60"/>
        <end position="82"/>
    </location>
</feature>
<dbReference type="SUPFAM" id="SSF52047">
    <property type="entry name" value="RNI-like"/>
    <property type="match status" value="1"/>
</dbReference>
<evidence type="ECO:0000259" key="5">
    <source>
        <dbReference type="PROSITE" id="PS50850"/>
    </source>
</evidence>
<feature type="domain" description="Major facilitator superfamily (MFS) profile" evidence="5">
    <location>
        <begin position="105"/>
        <end position="501"/>
    </location>
</feature>
<feature type="transmembrane region" description="Helical" evidence="4">
    <location>
        <begin position="144"/>
        <end position="165"/>
    </location>
</feature>
<keyword evidence="4" id="KW-1133">Transmembrane helix</keyword>
<keyword evidence="4" id="KW-0812">Transmembrane</keyword>
<dbReference type="Gene3D" id="3.80.10.10">
    <property type="entry name" value="Ribonuclease Inhibitor"/>
    <property type="match status" value="1"/>
</dbReference>
<evidence type="ECO:0000256" key="1">
    <source>
        <dbReference type="ARBA" id="ARBA00004141"/>
    </source>
</evidence>
<evidence type="ECO:0000313" key="6">
    <source>
        <dbReference type="EMBL" id="GEM09117.1"/>
    </source>
</evidence>
<comment type="subcellular location">
    <subcellularLocation>
        <location evidence="1">Membrane</location>
        <topology evidence="1">Multi-pass membrane protein</topology>
    </subcellularLocation>
</comment>
<organism evidence="6 7">
    <name type="scientific">Rhodotorula toruloides</name>
    <name type="common">Yeast</name>
    <name type="synonym">Rhodosporidium toruloides</name>
    <dbReference type="NCBI Taxonomy" id="5286"/>
    <lineage>
        <taxon>Eukaryota</taxon>
        <taxon>Fungi</taxon>
        <taxon>Dikarya</taxon>
        <taxon>Basidiomycota</taxon>
        <taxon>Pucciniomycotina</taxon>
        <taxon>Microbotryomycetes</taxon>
        <taxon>Sporidiobolales</taxon>
        <taxon>Sporidiobolaceae</taxon>
        <taxon>Rhodotorula</taxon>
    </lineage>
</organism>
<feature type="transmembrane region" description="Helical" evidence="4">
    <location>
        <begin position="356"/>
        <end position="376"/>
    </location>
</feature>
<dbReference type="InterPro" id="IPR032675">
    <property type="entry name" value="LRR_dom_sf"/>
</dbReference>
<feature type="compositionally biased region" description="Basic and acidic residues" evidence="3">
    <location>
        <begin position="63"/>
        <end position="74"/>
    </location>
</feature>
<comment type="similarity">
    <text evidence="2">Belongs to the major facilitator superfamily. Monocarboxylate porter (TC 2.A.1.13) family.</text>
</comment>
<dbReference type="Pfam" id="PF07690">
    <property type="entry name" value="MFS_1"/>
    <property type="match status" value="1"/>
</dbReference>
<feature type="compositionally biased region" description="Polar residues" evidence="3">
    <location>
        <begin position="1054"/>
        <end position="1063"/>
    </location>
</feature>
<feature type="compositionally biased region" description="Pro residues" evidence="3">
    <location>
        <begin position="1035"/>
        <end position="1049"/>
    </location>
</feature>
<dbReference type="InterPro" id="IPR036259">
    <property type="entry name" value="MFS_trans_sf"/>
</dbReference>
<dbReference type="SUPFAM" id="SSF103473">
    <property type="entry name" value="MFS general substrate transporter"/>
    <property type="match status" value="1"/>
</dbReference>
<feature type="transmembrane region" description="Helical" evidence="4">
    <location>
        <begin position="177"/>
        <end position="195"/>
    </location>
</feature>
<protein>
    <submittedName>
        <fullName evidence="6">MFS transporter</fullName>
    </submittedName>
</protein>
<feature type="transmembrane region" description="Helical" evidence="4">
    <location>
        <begin position="413"/>
        <end position="434"/>
    </location>
</feature>
<dbReference type="InterPro" id="IPR020846">
    <property type="entry name" value="MFS_dom"/>
</dbReference>
<dbReference type="Proteomes" id="UP000321518">
    <property type="component" value="Unassembled WGS sequence"/>
</dbReference>
<evidence type="ECO:0000313" key="7">
    <source>
        <dbReference type="Proteomes" id="UP000321518"/>
    </source>
</evidence>
<reference evidence="6 7" key="1">
    <citation type="submission" date="2019-07" db="EMBL/GenBank/DDBJ databases">
        <title>Rhodotorula toruloides NBRC10032 genome sequencing.</title>
        <authorList>
            <person name="Shida Y."/>
            <person name="Takaku H."/>
            <person name="Ogasawara W."/>
            <person name="Mori K."/>
        </authorList>
    </citation>
    <scope>NUCLEOTIDE SEQUENCE [LARGE SCALE GENOMIC DNA]</scope>
    <source>
        <strain evidence="6 7">NBRC10032</strain>
    </source>
</reference>